<organism evidence="2 3">
    <name type="scientific">Sporomusa termitida</name>
    <dbReference type="NCBI Taxonomy" id="2377"/>
    <lineage>
        <taxon>Bacteria</taxon>
        <taxon>Bacillati</taxon>
        <taxon>Bacillota</taxon>
        <taxon>Negativicutes</taxon>
        <taxon>Selenomonadales</taxon>
        <taxon>Sporomusaceae</taxon>
        <taxon>Sporomusa</taxon>
    </lineage>
</organism>
<dbReference type="AlphaFoldDB" id="A0A517DS42"/>
<name>A0A517DS42_9FIRM</name>
<keyword evidence="1" id="KW-1133">Transmembrane helix</keyword>
<dbReference type="Pfam" id="PF07009">
    <property type="entry name" value="NusG_II"/>
    <property type="match status" value="1"/>
</dbReference>
<gene>
    <name evidence="2" type="ORF">SPTER_14310</name>
</gene>
<accession>A0A517DS42</accession>
<keyword evidence="3" id="KW-1185">Reference proteome</keyword>
<dbReference type="InterPro" id="IPR038690">
    <property type="entry name" value="NusG_2_sf"/>
</dbReference>
<proteinExistence type="predicted"/>
<dbReference type="Gene3D" id="2.60.320.10">
    <property type="entry name" value="N-utilization substance G protein NusG, insert domain"/>
    <property type="match status" value="1"/>
</dbReference>
<dbReference type="EMBL" id="CP036259">
    <property type="protein sequence ID" value="QDR80116.1"/>
    <property type="molecule type" value="Genomic_DNA"/>
</dbReference>
<keyword evidence="1" id="KW-0812">Transmembrane</keyword>
<sequence>MLTKGDKWLVMVLLSIALAGVGLHMYYIAANGQGQTVIITVNGQTVKTFPLRQGYVGEFRLGDDHGYNIIEYSGGRVRVREADCPDQICVNSGWISMSPQQIVCLPYRVVVKVVAGVPADVDDIAR</sequence>
<dbReference type="KEGG" id="sted:SPTER_14310"/>
<reference evidence="2 3" key="1">
    <citation type="submission" date="2019-02" db="EMBL/GenBank/DDBJ databases">
        <title>Closed genome of Sporomusa termitida DSM 4440.</title>
        <authorList>
            <person name="Poehlein A."/>
            <person name="Daniel R."/>
        </authorList>
    </citation>
    <scope>NUCLEOTIDE SEQUENCE [LARGE SCALE GENOMIC DNA]</scope>
    <source>
        <strain evidence="2 3">DSM 4440</strain>
    </source>
</reference>
<dbReference type="CDD" id="cd09846">
    <property type="entry name" value="DUF1312"/>
    <property type="match status" value="1"/>
</dbReference>
<evidence type="ECO:0000313" key="2">
    <source>
        <dbReference type="EMBL" id="QDR80116.1"/>
    </source>
</evidence>
<evidence type="ECO:0000256" key="1">
    <source>
        <dbReference type="SAM" id="Phobius"/>
    </source>
</evidence>
<dbReference type="RefSeq" id="WP_144349679.1">
    <property type="nucleotide sequence ID" value="NZ_CP036259.1"/>
</dbReference>
<dbReference type="Proteomes" id="UP000320776">
    <property type="component" value="Chromosome"/>
</dbReference>
<protein>
    <submittedName>
        <fullName evidence="2">NusG domain II</fullName>
    </submittedName>
</protein>
<feature type="transmembrane region" description="Helical" evidence="1">
    <location>
        <begin position="7"/>
        <end position="29"/>
    </location>
</feature>
<keyword evidence="1" id="KW-0472">Membrane</keyword>
<evidence type="ECO:0000313" key="3">
    <source>
        <dbReference type="Proteomes" id="UP000320776"/>
    </source>
</evidence>
<dbReference type="OrthoDB" id="47603at2"/>